<comment type="subunit">
    <text evidence="6">Homodimer.</text>
</comment>
<protein>
    <recommendedName>
        <fullName evidence="6">N5-carboxyaminoimidazole ribonucleotide synthase</fullName>
        <shortName evidence="6">N5-CAIR synthase</shortName>
        <ecNumber evidence="6">6.3.4.18</ecNumber>
    </recommendedName>
    <alternativeName>
        <fullName evidence="6">5-(carboxyamino)imidazole ribonucleotide synthetase</fullName>
    </alternativeName>
</protein>
<dbReference type="InterPro" id="IPR016185">
    <property type="entry name" value="PreATP-grasp_dom_sf"/>
</dbReference>
<dbReference type="PANTHER" id="PTHR11609:SF5">
    <property type="entry name" value="PHOSPHORIBOSYLAMINOIMIDAZOLE CARBOXYLASE"/>
    <property type="match status" value="1"/>
</dbReference>
<name>A0A0F3IIL5_9GAMM</name>
<dbReference type="GO" id="GO:0046872">
    <property type="term" value="F:metal ion binding"/>
    <property type="evidence" value="ECO:0007669"/>
    <property type="project" value="InterPro"/>
</dbReference>
<dbReference type="PATRIC" id="fig|1632867.3.peg.225"/>
<dbReference type="SUPFAM" id="SSF56059">
    <property type="entry name" value="Glutathione synthetase ATP-binding domain-like"/>
    <property type="match status" value="1"/>
</dbReference>
<organism evidence="8 9">
    <name type="scientific">Methylocucumis oryzae</name>
    <dbReference type="NCBI Taxonomy" id="1632867"/>
    <lineage>
        <taxon>Bacteria</taxon>
        <taxon>Pseudomonadati</taxon>
        <taxon>Pseudomonadota</taxon>
        <taxon>Gammaproteobacteria</taxon>
        <taxon>Methylococcales</taxon>
        <taxon>Methylococcaceae</taxon>
        <taxon>Methylocucumis</taxon>
    </lineage>
</organism>
<dbReference type="Pfam" id="PF22660">
    <property type="entry name" value="RS_preATP-grasp-like"/>
    <property type="match status" value="1"/>
</dbReference>
<dbReference type="Proteomes" id="UP000033684">
    <property type="component" value="Unassembled WGS sequence"/>
</dbReference>
<evidence type="ECO:0000313" key="8">
    <source>
        <dbReference type="EMBL" id="KJV06517.1"/>
    </source>
</evidence>
<dbReference type="InterPro" id="IPR040686">
    <property type="entry name" value="PurK_C"/>
</dbReference>
<dbReference type="EMBL" id="LAJX01000105">
    <property type="protein sequence ID" value="KJV06517.1"/>
    <property type="molecule type" value="Genomic_DNA"/>
</dbReference>
<dbReference type="GO" id="GO:0034028">
    <property type="term" value="F:5-(carboxyamino)imidazole ribonucleotide synthase activity"/>
    <property type="evidence" value="ECO:0007669"/>
    <property type="project" value="UniProtKB-EC"/>
</dbReference>
<keyword evidence="3 6" id="KW-0658">Purine biosynthesis</keyword>
<sequence length="310" mass="33768">ATLAEQADVVTYEFENVPAEVAAFLSARTQVFPNPKALAVAQDRLFEKDFFRALNIATPNYAPVDSLTDLELAMQQLGYPAILKSRTQGYDGKGQVLLKSEAELADAWQTLSGVPAIVEAFMPFTREVSIIAARSQQGEIVFYPLSENQHKGGILRVSLSTDGDPLQAQAEVYISRILKELDYVGVLALELFDLDGQLVANEFAPRVHNSGHWTIEGAYTSQFENHLRAIANLPLGCTQAIGASAMVNFIGGIPAASDVLSIPGSRLHLYGKSARKGRKVAHANLHYPNHQQLTEPLARLNALAEQLDDS</sequence>
<dbReference type="InterPro" id="IPR011761">
    <property type="entry name" value="ATP-grasp"/>
</dbReference>
<dbReference type="UniPathway" id="UPA00074">
    <property type="reaction ID" value="UER00942"/>
</dbReference>
<evidence type="ECO:0000256" key="2">
    <source>
        <dbReference type="ARBA" id="ARBA00022741"/>
    </source>
</evidence>
<reference evidence="8 9" key="2">
    <citation type="journal article" date="2016" name="Microb. Ecol.">
        <title>Genome Characteristics of a Novel Type I Methanotroph (Sn10-6) Isolated from a Flooded Indian Rice Field.</title>
        <authorList>
            <person name="Rahalkar M.C."/>
            <person name="Pandit P.S."/>
            <person name="Dhakephalkar P.K."/>
            <person name="Pore S."/>
            <person name="Arora P."/>
            <person name="Kapse N."/>
        </authorList>
    </citation>
    <scope>NUCLEOTIDE SEQUENCE [LARGE SCALE GENOMIC DNA]</scope>
    <source>
        <strain evidence="8 9">Sn10-6</strain>
    </source>
</reference>
<feature type="domain" description="ATP-grasp" evidence="7">
    <location>
        <begin position="48"/>
        <end position="231"/>
    </location>
</feature>
<dbReference type="FunFam" id="3.30.1490.20:FF:000015">
    <property type="entry name" value="N5-carboxyaminoimidazole ribonucleotide synthase"/>
    <property type="match status" value="1"/>
</dbReference>
<evidence type="ECO:0000256" key="6">
    <source>
        <dbReference type="RuleBase" id="RU361200"/>
    </source>
</evidence>
<keyword evidence="9" id="KW-1185">Reference proteome</keyword>
<dbReference type="InterPro" id="IPR003135">
    <property type="entry name" value="ATP-grasp_carboxylate-amine"/>
</dbReference>
<comment type="similarity">
    <text evidence="6">Belongs to the PurK/PurT family.</text>
</comment>
<reference evidence="9" key="1">
    <citation type="submission" date="2015-03" db="EMBL/GenBank/DDBJ databases">
        <title>Draft genome sequence of a novel methanotroph (Sn10-6) isolated from flooded ricefield rhizosphere in India.</title>
        <authorList>
            <person name="Pandit P.S."/>
            <person name="Pore S.D."/>
            <person name="Arora P."/>
            <person name="Kapse N.G."/>
            <person name="Dhakephalkar P.K."/>
            <person name="Rahalkar M.C."/>
        </authorList>
    </citation>
    <scope>NUCLEOTIDE SEQUENCE [LARGE SCALE GENOMIC DNA]</scope>
    <source>
        <strain evidence="9">Sn10-6</strain>
    </source>
</reference>
<dbReference type="SUPFAM" id="SSF51246">
    <property type="entry name" value="Rudiment single hybrid motif"/>
    <property type="match status" value="1"/>
</dbReference>
<evidence type="ECO:0000256" key="3">
    <source>
        <dbReference type="ARBA" id="ARBA00022755"/>
    </source>
</evidence>
<dbReference type="Gene3D" id="3.30.1490.20">
    <property type="entry name" value="ATP-grasp fold, A domain"/>
    <property type="match status" value="1"/>
</dbReference>
<proteinExistence type="inferred from homology"/>
<evidence type="ECO:0000259" key="7">
    <source>
        <dbReference type="PROSITE" id="PS50975"/>
    </source>
</evidence>
<dbReference type="GO" id="GO:0006189">
    <property type="term" value="P:'de novo' IMP biosynthetic process"/>
    <property type="evidence" value="ECO:0007669"/>
    <property type="project" value="UniProtKB-UniPathway"/>
</dbReference>
<dbReference type="GO" id="GO:0004638">
    <property type="term" value="F:phosphoribosylaminoimidazole carboxylase activity"/>
    <property type="evidence" value="ECO:0007669"/>
    <property type="project" value="InterPro"/>
</dbReference>
<dbReference type="OrthoDB" id="9804625at2"/>
<dbReference type="GO" id="GO:0005829">
    <property type="term" value="C:cytosol"/>
    <property type="evidence" value="ECO:0007669"/>
    <property type="project" value="TreeGrafter"/>
</dbReference>
<dbReference type="InterPro" id="IPR054350">
    <property type="entry name" value="PurT/PurK_preATP-grasp"/>
</dbReference>
<gene>
    <name evidence="6" type="primary">purK</name>
    <name evidence="8" type="ORF">VZ94_10820</name>
</gene>
<dbReference type="PANTHER" id="PTHR11609">
    <property type="entry name" value="PURINE BIOSYNTHESIS PROTEIN 6/7, PUR6/7"/>
    <property type="match status" value="1"/>
</dbReference>
<dbReference type="NCBIfam" id="TIGR01161">
    <property type="entry name" value="purK"/>
    <property type="match status" value="1"/>
</dbReference>
<evidence type="ECO:0000313" key="9">
    <source>
        <dbReference type="Proteomes" id="UP000033684"/>
    </source>
</evidence>
<dbReference type="Gene3D" id="3.40.50.20">
    <property type="match status" value="1"/>
</dbReference>
<keyword evidence="2 5" id="KW-0547">Nucleotide-binding</keyword>
<dbReference type="InterPro" id="IPR011054">
    <property type="entry name" value="Rudment_hybrid_motif"/>
</dbReference>
<dbReference type="GO" id="GO:0005524">
    <property type="term" value="F:ATP binding"/>
    <property type="evidence" value="ECO:0007669"/>
    <property type="project" value="UniProtKB-UniRule"/>
</dbReference>
<dbReference type="NCBIfam" id="NF004679">
    <property type="entry name" value="PRK06019.1-5"/>
    <property type="match status" value="1"/>
</dbReference>
<dbReference type="InterPro" id="IPR013815">
    <property type="entry name" value="ATP_grasp_subdomain_1"/>
</dbReference>
<accession>A0A0F3IIL5</accession>
<dbReference type="PROSITE" id="PS50975">
    <property type="entry name" value="ATP_GRASP"/>
    <property type="match status" value="1"/>
</dbReference>
<dbReference type="InterPro" id="IPR005875">
    <property type="entry name" value="PurK"/>
</dbReference>
<keyword evidence="4 5" id="KW-0067">ATP-binding</keyword>
<feature type="non-terminal residue" evidence="8">
    <location>
        <position position="1"/>
    </location>
</feature>
<dbReference type="AlphaFoldDB" id="A0A0F3IIL5"/>
<dbReference type="Gene3D" id="3.30.470.20">
    <property type="entry name" value="ATP-grasp fold, B domain"/>
    <property type="match status" value="1"/>
</dbReference>
<comment type="function">
    <text evidence="6">Catalyzes the ATP-dependent conversion of 5-aminoimidazole ribonucleotide (AIR) and HCO(3)- to N5-carboxyaminoimidazole ribonucleotide (N5-CAIR).</text>
</comment>
<comment type="pathway">
    <text evidence="6">Purine metabolism; IMP biosynthesis via de novo pathway; 5-amino-1-(5-phospho-D-ribosyl)imidazole-4-carboxylate from 5-amino-1-(5-phospho-D-ribosyl)imidazole (N5-CAIR route): step 1/2.</text>
</comment>
<keyword evidence="1 6" id="KW-0436">Ligase</keyword>
<dbReference type="SUPFAM" id="SSF52440">
    <property type="entry name" value="PreATP-grasp domain"/>
    <property type="match status" value="1"/>
</dbReference>
<evidence type="ECO:0000256" key="1">
    <source>
        <dbReference type="ARBA" id="ARBA00022598"/>
    </source>
</evidence>
<dbReference type="Pfam" id="PF17769">
    <property type="entry name" value="PurK_C"/>
    <property type="match status" value="1"/>
</dbReference>
<comment type="caution">
    <text evidence="8">The sequence shown here is derived from an EMBL/GenBank/DDBJ whole genome shotgun (WGS) entry which is preliminary data.</text>
</comment>
<keyword evidence="8" id="KW-0456">Lyase</keyword>
<dbReference type="EC" id="6.3.4.18" evidence="6"/>
<dbReference type="Pfam" id="PF02222">
    <property type="entry name" value="ATP-grasp"/>
    <property type="match status" value="1"/>
</dbReference>
<comment type="catalytic activity">
    <reaction evidence="6">
        <text>5-amino-1-(5-phospho-beta-D-ribosyl)imidazole + hydrogencarbonate + ATP = 5-carboxyamino-1-(5-phospho-D-ribosyl)imidazole + ADP + phosphate + 2 H(+)</text>
        <dbReference type="Rhea" id="RHEA:19317"/>
        <dbReference type="ChEBI" id="CHEBI:15378"/>
        <dbReference type="ChEBI" id="CHEBI:17544"/>
        <dbReference type="ChEBI" id="CHEBI:30616"/>
        <dbReference type="ChEBI" id="CHEBI:43474"/>
        <dbReference type="ChEBI" id="CHEBI:58730"/>
        <dbReference type="ChEBI" id="CHEBI:137981"/>
        <dbReference type="ChEBI" id="CHEBI:456216"/>
        <dbReference type="EC" id="6.3.4.18"/>
    </reaction>
</comment>
<evidence type="ECO:0000256" key="4">
    <source>
        <dbReference type="ARBA" id="ARBA00022840"/>
    </source>
</evidence>
<evidence type="ECO:0000256" key="5">
    <source>
        <dbReference type="PROSITE-ProRule" id="PRU00409"/>
    </source>
</evidence>
<dbReference type="RefSeq" id="WP_045779241.1">
    <property type="nucleotide sequence ID" value="NZ_LAJX01000105.1"/>
</dbReference>